<evidence type="ECO:0000313" key="3">
    <source>
        <dbReference type="Proteomes" id="UP000499080"/>
    </source>
</evidence>
<protein>
    <submittedName>
        <fullName evidence="2">Uncharacterized protein</fullName>
    </submittedName>
</protein>
<dbReference type="Proteomes" id="UP000499080">
    <property type="component" value="Unassembled WGS sequence"/>
</dbReference>
<evidence type="ECO:0000313" key="2">
    <source>
        <dbReference type="EMBL" id="GBM11675.1"/>
    </source>
</evidence>
<organism evidence="2 3">
    <name type="scientific">Araneus ventricosus</name>
    <name type="common">Orbweaver spider</name>
    <name type="synonym">Epeira ventricosa</name>
    <dbReference type="NCBI Taxonomy" id="182803"/>
    <lineage>
        <taxon>Eukaryota</taxon>
        <taxon>Metazoa</taxon>
        <taxon>Ecdysozoa</taxon>
        <taxon>Arthropoda</taxon>
        <taxon>Chelicerata</taxon>
        <taxon>Arachnida</taxon>
        <taxon>Araneae</taxon>
        <taxon>Araneomorphae</taxon>
        <taxon>Entelegynae</taxon>
        <taxon>Araneoidea</taxon>
        <taxon>Araneidae</taxon>
        <taxon>Araneus</taxon>
    </lineage>
</organism>
<proteinExistence type="predicted"/>
<feature type="region of interest" description="Disordered" evidence="1">
    <location>
        <begin position="62"/>
        <end position="85"/>
    </location>
</feature>
<dbReference type="AlphaFoldDB" id="A0A4Y2D7X5"/>
<comment type="caution">
    <text evidence="2">The sequence shown here is derived from an EMBL/GenBank/DDBJ whole genome shotgun (WGS) entry which is preliminary data.</text>
</comment>
<keyword evidence="3" id="KW-1185">Reference proteome</keyword>
<sequence length="105" mass="11315">MRVKKKFSVPSFAGSGGLMVSFGLAAGGPQARNSIPPKIRRVWGLLHVKSWRGCLERGVPAQVSSSSSDLGSKLRGPPQNSPRVDSKLDVNIAKTKPSFVYFLMC</sequence>
<gene>
    <name evidence="2" type="ORF">AVEN_16975_1</name>
</gene>
<name>A0A4Y2D7X5_ARAVE</name>
<reference evidence="2 3" key="1">
    <citation type="journal article" date="2019" name="Sci. Rep.">
        <title>Orb-weaving spider Araneus ventricosus genome elucidates the spidroin gene catalogue.</title>
        <authorList>
            <person name="Kono N."/>
            <person name="Nakamura H."/>
            <person name="Ohtoshi R."/>
            <person name="Moran D.A.P."/>
            <person name="Shinohara A."/>
            <person name="Yoshida Y."/>
            <person name="Fujiwara M."/>
            <person name="Mori M."/>
            <person name="Tomita M."/>
            <person name="Arakawa K."/>
        </authorList>
    </citation>
    <scope>NUCLEOTIDE SEQUENCE [LARGE SCALE GENOMIC DNA]</scope>
</reference>
<dbReference type="EMBL" id="BGPR01000302">
    <property type="protein sequence ID" value="GBM11675.1"/>
    <property type="molecule type" value="Genomic_DNA"/>
</dbReference>
<accession>A0A4Y2D7X5</accession>
<evidence type="ECO:0000256" key="1">
    <source>
        <dbReference type="SAM" id="MobiDB-lite"/>
    </source>
</evidence>